<dbReference type="PANTHER" id="PTHR24416">
    <property type="entry name" value="TYROSINE-PROTEIN KINASE RECEPTOR"/>
    <property type="match status" value="1"/>
</dbReference>
<dbReference type="PROSITE" id="PS00109">
    <property type="entry name" value="PROTEIN_KINASE_TYR"/>
    <property type="match status" value="1"/>
</dbReference>
<evidence type="ECO:0000313" key="2">
    <source>
        <dbReference type="Proteomes" id="UP000036681"/>
    </source>
</evidence>
<dbReference type="PROSITE" id="PS50011">
    <property type="entry name" value="PROTEIN_KINASE_DOM"/>
    <property type="match status" value="1"/>
</dbReference>
<dbReference type="AlphaFoldDB" id="A0A0M3HJD4"/>
<dbReference type="SUPFAM" id="SSF56112">
    <property type="entry name" value="Protein kinase-like (PK-like)"/>
    <property type="match status" value="1"/>
</dbReference>
<dbReference type="GO" id="GO:0004714">
    <property type="term" value="F:transmembrane receptor protein tyrosine kinase activity"/>
    <property type="evidence" value="ECO:0007669"/>
    <property type="project" value="TreeGrafter"/>
</dbReference>
<dbReference type="GO" id="GO:0005886">
    <property type="term" value="C:plasma membrane"/>
    <property type="evidence" value="ECO:0007669"/>
    <property type="project" value="TreeGrafter"/>
</dbReference>
<feature type="domain" description="Protein kinase" evidence="1">
    <location>
        <begin position="1"/>
        <end position="80"/>
    </location>
</feature>
<dbReference type="InterPro" id="IPR011009">
    <property type="entry name" value="Kinase-like_dom_sf"/>
</dbReference>
<dbReference type="WBParaSite" id="ALUE_0000162901-mRNA-1">
    <property type="protein sequence ID" value="ALUE_0000162901-mRNA-1"/>
    <property type="gene ID" value="ALUE_0000162901"/>
</dbReference>
<reference evidence="3" key="1">
    <citation type="submission" date="2017-02" db="UniProtKB">
        <authorList>
            <consortium name="WormBaseParasite"/>
        </authorList>
    </citation>
    <scope>IDENTIFICATION</scope>
</reference>
<keyword evidence="2" id="KW-1185">Reference proteome</keyword>
<dbReference type="InterPro" id="IPR000719">
    <property type="entry name" value="Prot_kinase_dom"/>
</dbReference>
<dbReference type="PANTHER" id="PTHR24416:SF600">
    <property type="entry name" value="PDGF- AND VEGF-RECEPTOR RELATED, ISOFORM J"/>
    <property type="match status" value="1"/>
</dbReference>
<evidence type="ECO:0000313" key="3">
    <source>
        <dbReference type="WBParaSite" id="ALUE_0000162901-mRNA-1"/>
    </source>
</evidence>
<dbReference type="InterPro" id="IPR001245">
    <property type="entry name" value="Ser-Thr/Tyr_kinase_cat_dom"/>
</dbReference>
<dbReference type="InterPro" id="IPR008266">
    <property type="entry name" value="Tyr_kinase_AS"/>
</dbReference>
<evidence type="ECO:0000259" key="1">
    <source>
        <dbReference type="PROSITE" id="PS50011"/>
    </source>
</evidence>
<dbReference type="Proteomes" id="UP000036681">
    <property type="component" value="Unplaced"/>
</dbReference>
<accession>A0A0M3HJD4</accession>
<dbReference type="InterPro" id="IPR050122">
    <property type="entry name" value="RTK"/>
</dbReference>
<dbReference type="GO" id="GO:0043235">
    <property type="term" value="C:receptor complex"/>
    <property type="evidence" value="ECO:0007669"/>
    <property type="project" value="TreeGrafter"/>
</dbReference>
<dbReference type="Gene3D" id="1.10.510.10">
    <property type="entry name" value="Transferase(Phosphotransferase) domain 1"/>
    <property type="match status" value="1"/>
</dbReference>
<protein>
    <submittedName>
        <fullName evidence="3">Non-specific protein-tyrosine kinase</fullName>
    </submittedName>
</protein>
<proteinExistence type="predicted"/>
<name>A0A0M3HJD4_ASCLU</name>
<sequence length="80" mass="9539">MEYLASKKCVHRDLAARNVLLRKNHLLRIAGFGEDRQWDYQYLVRSIQYASPFKAMARESISESTFTEKVSFIRLLFNFY</sequence>
<organism evidence="2 3">
    <name type="scientific">Ascaris lumbricoides</name>
    <name type="common">Giant roundworm</name>
    <dbReference type="NCBI Taxonomy" id="6252"/>
    <lineage>
        <taxon>Eukaryota</taxon>
        <taxon>Metazoa</taxon>
        <taxon>Ecdysozoa</taxon>
        <taxon>Nematoda</taxon>
        <taxon>Chromadorea</taxon>
        <taxon>Rhabditida</taxon>
        <taxon>Spirurina</taxon>
        <taxon>Ascaridomorpha</taxon>
        <taxon>Ascaridoidea</taxon>
        <taxon>Ascarididae</taxon>
        <taxon>Ascaris</taxon>
    </lineage>
</organism>
<dbReference type="GO" id="GO:0005524">
    <property type="term" value="F:ATP binding"/>
    <property type="evidence" value="ECO:0007669"/>
    <property type="project" value="InterPro"/>
</dbReference>
<dbReference type="Pfam" id="PF07714">
    <property type="entry name" value="PK_Tyr_Ser-Thr"/>
    <property type="match status" value="1"/>
</dbReference>
<dbReference type="GO" id="GO:0007169">
    <property type="term" value="P:cell surface receptor protein tyrosine kinase signaling pathway"/>
    <property type="evidence" value="ECO:0007669"/>
    <property type="project" value="TreeGrafter"/>
</dbReference>